<keyword evidence="4" id="KW-0548">Nucleotidyltransferase</keyword>
<reference evidence="12" key="1">
    <citation type="journal article" date="2019" name="Int. J. Syst. Evol. Microbiol.">
        <title>The Global Catalogue of Microorganisms (GCM) 10K type strain sequencing project: providing services to taxonomists for standard genome sequencing and annotation.</title>
        <authorList>
            <consortium name="The Broad Institute Genomics Platform"/>
            <consortium name="The Broad Institute Genome Sequencing Center for Infectious Disease"/>
            <person name="Wu L."/>
            <person name="Ma J."/>
        </authorList>
    </citation>
    <scope>NUCLEOTIDE SEQUENCE [LARGE SCALE GENOMIC DNA]</scope>
    <source>
        <strain evidence="12">R28</strain>
    </source>
</reference>
<dbReference type="Gene3D" id="1.10.10.60">
    <property type="entry name" value="Homeodomain-like"/>
    <property type="match status" value="1"/>
</dbReference>
<evidence type="ECO:0000259" key="10">
    <source>
        <dbReference type="Pfam" id="PF04963"/>
    </source>
</evidence>
<dbReference type="InterPro" id="IPR038709">
    <property type="entry name" value="RpoN_core-bd_sf"/>
</dbReference>
<name>A0ABW4W2P5_9BACI</name>
<dbReference type="Proteomes" id="UP001597383">
    <property type="component" value="Unassembled WGS sequence"/>
</dbReference>
<evidence type="ECO:0000256" key="5">
    <source>
        <dbReference type="ARBA" id="ARBA00023015"/>
    </source>
</evidence>
<dbReference type="InterPro" id="IPR000394">
    <property type="entry name" value="RNA_pol_sigma_54"/>
</dbReference>
<sequence>MKQKIVHEQILQQKMNKSLIQAINVLQFSSLELIEYIKQLSKDNPLIEEVNFDYEFANYKKNYSDQVSYEEINERKLSMYDQLKEQLYTLKIAKDMKPIVYFGIDSLADTGYLDISLEEWAKRCHTSMEKVEQSLQLIQSLEPAGIGARTLSECILLQLRNNGNDEAYLQDLLENHLELIAEENIAAIAEQYDINEEKAVHLVNMIKGCHPKPGQLMNEPVAEFVIPEASISKEGGEWIIAFYKWSKPTITIDKSYKELNRLGQEAESYLKEKTLQVDWLHHVLSYRSNTVERVIKIIVEKQTLFFEHGYYMLQPLTLQKLANELHVHVSTVSRALRNKYVQTKYGVIPLKFFLQSGIKQQNGKPIAAFVVKKLIHELVEHENKQKPLSDEAIKTKLQDEFGINIARRTVMKYREQLGIPSSMKRKQRR</sequence>
<dbReference type="PANTHER" id="PTHR32248">
    <property type="entry name" value="RNA POLYMERASE SIGMA-54 FACTOR"/>
    <property type="match status" value="1"/>
</dbReference>
<comment type="caution">
    <text evidence="11">The sequence shown here is derived from an EMBL/GenBank/DDBJ whole genome shotgun (WGS) entry which is preliminary data.</text>
</comment>
<feature type="domain" description="RNA polymerase sigma factor 54 DNA-binding" evidence="9">
    <location>
        <begin position="268"/>
        <end position="427"/>
    </location>
</feature>
<comment type="similarity">
    <text evidence="1">Belongs to the sigma-54 factor family.</text>
</comment>
<dbReference type="InterPro" id="IPR007046">
    <property type="entry name" value="RNA_pol_sigma_54_core-bd"/>
</dbReference>
<dbReference type="NCBIfam" id="TIGR02395">
    <property type="entry name" value="rpoN_sigma"/>
    <property type="match status" value="1"/>
</dbReference>
<keyword evidence="5" id="KW-0805">Transcription regulation</keyword>
<evidence type="ECO:0000313" key="11">
    <source>
        <dbReference type="EMBL" id="MFD2045040.1"/>
    </source>
</evidence>
<keyword evidence="2" id="KW-0240">DNA-directed RNA polymerase</keyword>
<feature type="domain" description="RNA polymerase sigma factor 54 core-binding" evidence="10">
    <location>
        <begin position="69"/>
        <end position="256"/>
    </location>
</feature>
<evidence type="ECO:0000256" key="8">
    <source>
        <dbReference type="ARBA" id="ARBA00023163"/>
    </source>
</evidence>
<dbReference type="Pfam" id="PF00309">
    <property type="entry name" value="Sigma54_AID"/>
    <property type="match status" value="1"/>
</dbReference>
<evidence type="ECO:0000256" key="2">
    <source>
        <dbReference type="ARBA" id="ARBA00022478"/>
    </source>
</evidence>
<dbReference type="PROSITE" id="PS50044">
    <property type="entry name" value="SIGMA54_3"/>
    <property type="match status" value="1"/>
</dbReference>
<dbReference type="Pfam" id="PF04963">
    <property type="entry name" value="Sigma54_CBD"/>
    <property type="match status" value="1"/>
</dbReference>
<dbReference type="PIRSF" id="PIRSF000774">
    <property type="entry name" value="RpoN"/>
    <property type="match status" value="1"/>
</dbReference>
<evidence type="ECO:0000256" key="6">
    <source>
        <dbReference type="ARBA" id="ARBA00023082"/>
    </source>
</evidence>
<dbReference type="InterPro" id="IPR007634">
    <property type="entry name" value="RNA_pol_sigma_54_DNA-bd"/>
</dbReference>
<keyword evidence="8" id="KW-0804">Transcription</keyword>
<evidence type="ECO:0000313" key="12">
    <source>
        <dbReference type="Proteomes" id="UP001597383"/>
    </source>
</evidence>
<dbReference type="PRINTS" id="PR00045">
    <property type="entry name" value="SIGMA54FCT"/>
</dbReference>
<dbReference type="RefSeq" id="WP_377557650.1">
    <property type="nucleotide sequence ID" value="NZ_JBHUHQ010000016.1"/>
</dbReference>
<dbReference type="EMBL" id="JBHUHQ010000016">
    <property type="protein sequence ID" value="MFD2045040.1"/>
    <property type="molecule type" value="Genomic_DNA"/>
</dbReference>
<keyword evidence="12" id="KW-1185">Reference proteome</keyword>
<keyword evidence="3" id="KW-0808">Transferase</keyword>
<dbReference type="PROSITE" id="PS00717">
    <property type="entry name" value="SIGMA54_1"/>
    <property type="match status" value="1"/>
</dbReference>
<evidence type="ECO:0000256" key="7">
    <source>
        <dbReference type="ARBA" id="ARBA00023125"/>
    </source>
</evidence>
<evidence type="ECO:0000256" key="4">
    <source>
        <dbReference type="ARBA" id="ARBA00022695"/>
    </source>
</evidence>
<evidence type="ECO:0000256" key="1">
    <source>
        <dbReference type="ARBA" id="ARBA00008798"/>
    </source>
</evidence>
<proteinExistence type="inferred from homology"/>
<dbReference type="Gene3D" id="1.10.10.1330">
    <property type="entry name" value="RNA polymerase sigma-54 factor, core-binding domain"/>
    <property type="match status" value="1"/>
</dbReference>
<accession>A0ABW4W2P5</accession>
<evidence type="ECO:0000259" key="9">
    <source>
        <dbReference type="Pfam" id="PF04552"/>
    </source>
</evidence>
<organism evidence="11 12">
    <name type="scientific">Ornithinibacillus salinisoli</name>
    <dbReference type="NCBI Taxonomy" id="1848459"/>
    <lineage>
        <taxon>Bacteria</taxon>
        <taxon>Bacillati</taxon>
        <taxon>Bacillota</taxon>
        <taxon>Bacilli</taxon>
        <taxon>Bacillales</taxon>
        <taxon>Bacillaceae</taxon>
        <taxon>Ornithinibacillus</taxon>
    </lineage>
</organism>
<protein>
    <submittedName>
        <fullName evidence="11">RNA polymerase factor sigma-54</fullName>
    </submittedName>
</protein>
<keyword evidence="6" id="KW-0731">Sigma factor</keyword>
<gene>
    <name evidence="11" type="primary">rpoN</name>
    <name evidence="11" type="ORF">ACFSJF_12230</name>
</gene>
<dbReference type="PANTHER" id="PTHR32248:SF4">
    <property type="entry name" value="RNA POLYMERASE SIGMA-54 FACTOR"/>
    <property type="match status" value="1"/>
</dbReference>
<keyword evidence="7" id="KW-0238">DNA-binding</keyword>
<dbReference type="Pfam" id="PF04552">
    <property type="entry name" value="Sigma54_DBD"/>
    <property type="match status" value="1"/>
</dbReference>
<evidence type="ECO:0000256" key="3">
    <source>
        <dbReference type="ARBA" id="ARBA00022679"/>
    </source>
</evidence>